<proteinExistence type="predicted"/>
<protein>
    <submittedName>
        <fullName evidence="1">Uncharacterized protein</fullName>
    </submittedName>
</protein>
<name>S3V1X0_9LEPT</name>
<reference evidence="1" key="1">
    <citation type="submission" date="2013-04" db="EMBL/GenBank/DDBJ databases">
        <authorList>
            <person name="Harkins D.M."/>
            <person name="Durkin A.S."/>
            <person name="Selengut J.D."/>
            <person name="Sanka R."/>
            <person name="DePew J."/>
            <person name="Purushe J."/>
            <person name="Ahmed A."/>
            <person name="van der Linden H."/>
            <person name="Goris M.G.A."/>
            <person name="Hartskeerl R.A."/>
            <person name="Vinetz J.M."/>
            <person name="Sutton G.G."/>
            <person name="Nelson W.C."/>
            <person name="Fouts D.E."/>
        </authorList>
    </citation>
    <scope>NUCLEOTIDE SEQUENCE [LARGE SCALE GENOMIC DNA]</scope>
    <source>
        <strain evidence="1">BUT 6</strain>
    </source>
</reference>
<keyword evidence="2" id="KW-1185">Reference proteome</keyword>
<dbReference type="AlphaFoldDB" id="S3V1X0"/>
<gene>
    <name evidence="1" type="ORF">LEP1GSC058_2941</name>
</gene>
<accession>S3V1X0</accession>
<dbReference type="EMBL" id="AKWZ02000010">
    <property type="protein sequence ID" value="EPG74604.1"/>
    <property type="molecule type" value="Genomic_DNA"/>
</dbReference>
<sequence length="47" mass="5505">MRYSKGPPDSNSFLRLERNSNDSRVHFAVLSFFGKNYREEDGILKLL</sequence>
<evidence type="ECO:0000313" key="1">
    <source>
        <dbReference type="EMBL" id="EPG74604.1"/>
    </source>
</evidence>
<comment type="caution">
    <text evidence="1">The sequence shown here is derived from an EMBL/GenBank/DDBJ whole genome shotgun (WGS) entry which is preliminary data.</text>
</comment>
<dbReference type="Proteomes" id="UP000014540">
    <property type="component" value="Unassembled WGS sequence"/>
</dbReference>
<evidence type="ECO:0000313" key="2">
    <source>
        <dbReference type="Proteomes" id="UP000014540"/>
    </source>
</evidence>
<organism evidence="1 2">
    <name type="scientific">Leptospira fainei serovar Hurstbridge str. BUT 6</name>
    <dbReference type="NCBI Taxonomy" id="1193011"/>
    <lineage>
        <taxon>Bacteria</taxon>
        <taxon>Pseudomonadati</taxon>
        <taxon>Spirochaetota</taxon>
        <taxon>Spirochaetia</taxon>
        <taxon>Leptospirales</taxon>
        <taxon>Leptospiraceae</taxon>
        <taxon>Leptospira</taxon>
    </lineage>
</organism>